<name>A0A554LJX0_9BACT</name>
<dbReference type="AlphaFoldDB" id="A0A554LJX0"/>
<proteinExistence type="predicted"/>
<evidence type="ECO:0000259" key="1">
    <source>
        <dbReference type="Pfam" id="PF00535"/>
    </source>
</evidence>
<dbReference type="EMBL" id="VMGK01000006">
    <property type="protein sequence ID" value="TSC93138.1"/>
    <property type="molecule type" value="Genomic_DNA"/>
</dbReference>
<protein>
    <submittedName>
        <fullName evidence="2">Dolichyl-phosphate mannose synthase-like protein</fullName>
    </submittedName>
</protein>
<dbReference type="SUPFAM" id="SSF53448">
    <property type="entry name" value="Nucleotide-diphospho-sugar transferases"/>
    <property type="match status" value="1"/>
</dbReference>
<dbReference type="CDD" id="cd04179">
    <property type="entry name" value="DPM_DPG-synthase_like"/>
    <property type="match status" value="1"/>
</dbReference>
<comment type="caution">
    <text evidence="2">The sequence shown here is derived from an EMBL/GenBank/DDBJ whole genome shotgun (WGS) entry which is preliminary data.</text>
</comment>
<dbReference type="Pfam" id="PF00535">
    <property type="entry name" value="Glycos_transf_2"/>
    <property type="match status" value="1"/>
</dbReference>
<gene>
    <name evidence="2" type="ORF">CEN89_253</name>
</gene>
<sequence>MKLKKLSVIIPVYNEEKTIEEIIKRVRAVNLPKEIIIIDDGSKDKTRQILKNSIPKLKDVKIIFQPQNYGKGMAVRHGIKEATGDWLIIQDADLEYDPNDYHKLLKPALEGRGEVIYGSRFTGEHRNMFFWHWMGNKFLTLATNILYNTTISDMETCYKLLKADVIKNINLVSNKFDIEPEITAKVLKRGIRIYEVPISYAGREFEEGKKITWRDGIRALWILIKYRFVK</sequence>
<dbReference type="PANTHER" id="PTHR48090">
    <property type="entry name" value="UNDECAPRENYL-PHOSPHATE 4-DEOXY-4-FORMAMIDO-L-ARABINOSE TRANSFERASE-RELATED"/>
    <property type="match status" value="1"/>
</dbReference>
<dbReference type="InterPro" id="IPR029044">
    <property type="entry name" value="Nucleotide-diphossugar_trans"/>
</dbReference>
<dbReference type="InterPro" id="IPR001173">
    <property type="entry name" value="Glyco_trans_2-like"/>
</dbReference>
<organism evidence="2 3">
    <name type="scientific">Candidatus Berkelbacteria bacterium Licking1014_7</name>
    <dbReference type="NCBI Taxonomy" id="2017147"/>
    <lineage>
        <taxon>Bacteria</taxon>
        <taxon>Candidatus Berkelbacteria</taxon>
    </lineage>
</organism>
<reference evidence="2 3" key="1">
    <citation type="submission" date="2017-07" db="EMBL/GenBank/DDBJ databases">
        <title>Mechanisms for carbon and nitrogen cycling indicate functional differentiation within the Candidate Phyla Radiation.</title>
        <authorList>
            <person name="Danczak R.E."/>
            <person name="Johnston M.D."/>
            <person name="Kenah C."/>
            <person name="Slattery M."/>
            <person name="Wrighton K.C."/>
            <person name="Wilkins M.J."/>
        </authorList>
    </citation>
    <scope>NUCLEOTIDE SEQUENCE [LARGE SCALE GENOMIC DNA]</scope>
    <source>
        <strain evidence="2">Licking1014_7</strain>
    </source>
</reference>
<dbReference type="PANTHER" id="PTHR48090:SF7">
    <property type="entry name" value="RFBJ PROTEIN"/>
    <property type="match status" value="1"/>
</dbReference>
<evidence type="ECO:0000313" key="3">
    <source>
        <dbReference type="Proteomes" id="UP000315689"/>
    </source>
</evidence>
<evidence type="ECO:0000313" key="2">
    <source>
        <dbReference type="EMBL" id="TSC93138.1"/>
    </source>
</evidence>
<accession>A0A554LJX0</accession>
<dbReference type="Gene3D" id="3.90.550.10">
    <property type="entry name" value="Spore Coat Polysaccharide Biosynthesis Protein SpsA, Chain A"/>
    <property type="match status" value="1"/>
</dbReference>
<dbReference type="InterPro" id="IPR050256">
    <property type="entry name" value="Glycosyltransferase_2"/>
</dbReference>
<dbReference type="Proteomes" id="UP000315689">
    <property type="component" value="Unassembled WGS sequence"/>
</dbReference>
<feature type="domain" description="Glycosyltransferase 2-like" evidence="1">
    <location>
        <begin position="7"/>
        <end position="168"/>
    </location>
</feature>